<feature type="transmembrane region" description="Helical" evidence="1">
    <location>
        <begin position="12"/>
        <end position="39"/>
    </location>
</feature>
<dbReference type="Proteomes" id="UP000316598">
    <property type="component" value="Unassembled WGS sequence"/>
</dbReference>
<proteinExistence type="predicted"/>
<keyword evidence="3" id="KW-1185">Reference proteome</keyword>
<gene>
    <name evidence="2" type="ORF">Pla22_42710</name>
</gene>
<organism evidence="2 3">
    <name type="scientific">Rubripirellula amarantea</name>
    <dbReference type="NCBI Taxonomy" id="2527999"/>
    <lineage>
        <taxon>Bacteria</taxon>
        <taxon>Pseudomonadati</taxon>
        <taxon>Planctomycetota</taxon>
        <taxon>Planctomycetia</taxon>
        <taxon>Pirellulales</taxon>
        <taxon>Pirellulaceae</taxon>
        <taxon>Rubripirellula</taxon>
    </lineage>
</organism>
<keyword evidence="1" id="KW-1133">Transmembrane helix</keyword>
<evidence type="ECO:0000256" key="1">
    <source>
        <dbReference type="SAM" id="Phobius"/>
    </source>
</evidence>
<dbReference type="RefSeq" id="WP_146516655.1">
    <property type="nucleotide sequence ID" value="NZ_SJPI01000003.1"/>
</dbReference>
<dbReference type="AlphaFoldDB" id="A0A5C5WG50"/>
<reference evidence="2 3" key="1">
    <citation type="submission" date="2019-02" db="EMBL/GenBank/DDBJ databases">
        <title>Deep-cultivation of Planctomycetes and their phenomic and genomic characterization uncovers novel biology.</title>
        <authorList>
            <person name="Wiegand S."/>
            <person name="Jogler M."/>
            <person name="Boedeker C."/>
            <person name="Pinto D."/>
            <person name="Vollmers J."/>
            <person name="Rivas-Marin E."/>
            <person name="Kohn T."/>
            <person name="Peeters S.H."/>
            <person name="Heuer A."/>
            <person name="Rast P."/>
            <person name="Oberbeckmann S."/>
            <person name="Bunk B."/>
            <person name="Jeske O."/>
            <person name="Meyerdierks A."/>
            <person name="Storesund J.E."/>
            <person name="Kallscheuer N."/>
            <person name="Luecker S."/>
            <person name="Lage O.M."/>
            <person name="Pohl T."/>
            <person name="Merkel B.J."/>
            <person name="Hornburger P."/>
            <person name="Mueller R.-W."/>
            <person name="Bruemmer F."/>
            <person name="Labrenz M."/>
            <person name="Spormann A.M."/>
            <person name="Op Den Camp H."/>
            <person name="Overmann J."/>
            <person name="Amann R."/>
            <person name="Jetten M.S.M."/>
            <person name="Mascher T."/>
            <person name="Medema M.H."/>
            <person name="Devos D.P."/>
            <person name="Kaster A.-K."/>
            <person name="Ovreas L."/>
            <person name="Rohde M."/>
            <person name="Galperin M.Y."/>
            <person name="Jogler C."/>
        </authorList>
    </citation>
    <scope>NUCLEOTIDE SEQUENCE [LARGE SCALE GENOMIC DNA]</scope>
    <source>
        <strain evidence="2 3">Pla22</strain>
    </source>
</reference>
<feature type="transmembrane region" description="Helical" evidence="1">
    <location>
        <begin position="59"/>
        <end position="79"/>
    </location>
</feature>
<evidence type="ECO:0000313" key="3">
    <source>
        <dbReference type="Proteomes" id="UP000316598"/>
    </source>
</evidence>
<dbReference type="OrthoDB" id="281780at2"/>
<sequence length="88" mass="9469">MRASADEKSTVAAGCLSAAVSASITSLMLFINGALVMAVLSALAQSGPEWAGNPKFTQFMVFTIPVALVVAQWMMIDYVRTRFMPPRK</sequence>
<keyword evidence="1" id="KW-0472">Membrane</keyword>
<protein>
    <submittedName>
        <fullName evidence="2">Uncharacterized protein</fullName>
    </submittedName>
</protein>
<name>A0A5C5WG50_9BACT</name>
<keyword evidence="1" id="KW-0812">Transmembrane</keyword>
<evidence type="ECO:0000313" key="2">
    <source>
        <dbReference type="EMBL" id="TWT49079.1"/>
    </source>
</evidence>
<comment type="caution">
    <text evidence="2">The sequence shown here is derived from an EMBL/GenBank/DDBJ whole genome shotgun (WGS) entry which is preliminary data.</text>
</comment>
<dbReference type="EMBL" id="SJPI01000003">
    <property type="protein sequence ID" value="TWT49079.1"/>
    <property type="molecule type" value="Genomic_DNA"/>
</dbReference>
<accession>A0A5C5WG50</accession>